<dbReference type="InterPro" id="IPR045659">
    <property type="entry name" value="LptD_2"/>
</dbReference>
<feature type="domain" description="LptD C-terminal" evidence="2">
    <location>
        <begin position="335"/>
        <end position="671"/>
    </location>
</feature>
<accession>A0A932A7D8</accession>
<dbReference type="Pfam" id="PF19838">
    <property type="entry name" value="LptD_2"/>
    <property type="match status" value="1"/>
</dbReference>
<dbReference type="InterPro" id="IPR020889">
    <property type="entry name" value="LipoPS_assembly_LptD"/>
</dbReference>
<feature type="domain" description="LPS-assembly protein LptD central" evidence="3">
    <location>
        <begin position="211"/>
        <end position="286"/>
    </location>
</feature>
<sequence>MPLVTSQLLPPAAPAASSSASSPTTNEQDGPQQTSSSAASSPPSPTVTNISQEGEPVTIRAREQEKAGDVYTLRGDVEIDFRDMTLRADEISYNQASGEATATGHLVVDGGPHDEHIEASHGTLNVRTKTGQFYDVVGTTGARFKGKNVTLTSSNPFAFSGKLVEKVSDDRYVVHHGSVTSCELPNPKWSFNAEKMVVDVGGAVKIYNSTFRVKGVPVVYFPFAQHPVERLGRQTGFLIPTIGTSSRKGTIVGESVYFTLGRSADLLVGAEYYSSRGWAQNAEFRAKPTEDSFIGLKYTGMLDRGLTQASPLGGFVKVDQGGQNAKLNAAGNLHWGLRGVASVEYLSSFVYRLAFAEAFSQTVNSEVKSAAFVSKTYDGISFNLFGARYQNFQSTLPGDYISILHVPSLAVSSVDQQLGRSRVFWSFDTAIEGVSRREPEFRTNDVVGRFDLNPRGAIAVTWHGWSFRPEVGLRDTYYTQRRAMAGPVQVALDDSVNRRALETSFEVRPPVIGRIFEKTVFGHRVKHTIEPRMVYRFVNGISNFQDILRFDARDILTDTSELQYALVQRFYAKRAGEDGMAREVLSWELSQKYFFNEDFGGAVVLGRRNVLTTTVEFAGIAFLTEPRRFSPLVSRIRARTSPNTDLQWELDYDAQKGRINASTVLANYRFGDFFVGGAHAFLRVPGEIFSTTPLVGPDVFNQFRTLVGYGHPNKQGFSAAANMGFDAHFEFLQYGAIQTSYNWDCCGLAFEFRRLALGSVRNENQYRFSFNLANVASFGNMKRQERLF</sequence>
<evidence type="ECO:0000313" key="5">
    <source>
        <dbReference type="Proteomes" id="UP000779809"/>
    </source>
</evidence>
<protein>
    <submittedName>
        <fullName evidence="4">LPS-assembly protein LptD</fullName>
    </submittedName>
</protein>
<dbReference type="GO" id="GO:1990351">
    <property type="term" value="C:transporter complex"/>
    <property type="evidence" value="ECO:0007669"/>
    <property type="project" value="TreeGrafter"/>
</dbReference>
<dbReference type="InterPro" id="IPR007543">
    <property type="entry name" value="LptD_C"/>
</dbReference>
<evidence type="ECO:0000256" key="1">
    <source>
        <dbReference type="SAM" id="MobiDB-lite"/>
    </source>
</evidence>
<dbReference type="InterPro" id="IPR050218">
    <property type="entry name" value="LptD"/>
</dbReference>
<gene>
    <name evidence="4" type="ORF">HYX28_04695</name>
</gene>
<dbReference type="Pfam" id="PF04453">
    <property type="entry name" value="LptD"/>
    <property type="match status" value="1"/>
</dbReference>
<proteinExistence type="inferred from homology"/>
<evidence type="ECO:0000259" key="3">
    <source>
        <dbReference type="Pfam" id="PF19838"/>
    </source>
</evidence>
<dbReference type="Proteomes" id="UP000779809">
    <property type="component" value="Unassembled WGS sequence"/>
</dbReference>
<evidence type="ECO:0000259" key="2">
    <source>
        <dbReference type="Pfam" id="PF04453"/>
    </source>
</evidence>
<feature type="compositionally biased region" description="Low complexity" evidence="1">
    <location>
        <begin position="31"/>
        <end position="41"/>
    </location>
</feature>
<dbReference type="HAMAP" id="MF_01411">
    <property type="entry name" value="LPS_assembly_LptD"/>
    <property type="match status" value="1"/>
</dbReference>
<dbReference type="PANTHER" id="PTHR30189">
    <property type="entry name" value="LPS-ASSEMBLY PROTEIN"/>
    <property type="match status" value="1"/>
</dbReference>
<dbReference type="GO" id="GO:0009279">
    <property type="term" value="C:cell outer membrane"/>
    <property type="evidence" value="ECO:0007669"/>
    <property type="project" value="InterPro"/>
</dbReference>
<dbReference type="PANTHER" id="PTHR30189:SF1">
    <property type="entry name" value="LPS-ASSEMBLY PROTEIN LPTD"/>
    <property type="match status" value="1"/>
</dbReference>
<reference evidence="4" key="1">
    <citation type="submission" date="2020-07" db="EMBL/GenBank/DDBJ databases">
        <title>Huge and variable diversity of episymbiotic CPR bacteria and DPANN archaea in groundwater ecosystems.</title>
        <authorList>
            <person name="He C.Y."/>
            <person name="Keren R."/>
            <person name="Whittaker M."/>
            <person name="Farag I.F."/>
            <person name="Doudna J."/>
            <person name="Cate J.H.D."/>
            <person name="Banfield J.F."/>
        </authorList>
    </citation>
    <scope>NUCLEOTIDE SEQUENCE</scope>
    <source>
        <strain evidence="4">NC_groundwater_580_Pr5_B-0.1um_64_19</strain>
    </source>
</reference>
<name>A0A932A7D8_9BACT</name>
<organism evidence="4 5">
    <name type="scientific">Candidatus Korobacter versatilis</name>
    <dbReference type="NCBI Taxonomy" id="658062"/>
    <lineage>
        <taxon>Bacteria</taxon>
        <taxon>Pseudomonadati</taxon>
        <taxon>Acidobacteriota</taxon>
        <taxon>Terriglobia</taxon>
        <taxon>Terriglobales</taxon>
        <taxon>Candidatus Korobacteraceae</taxon>
        <taxon>Candidatus Korobacter</taxon>
    </lineage>
</organism>
<feature type="compositionally biased region" description="Low complexity" evidence="1">
    <location>
        <begin position="14"/>
        <end position="23"/>
    </location>
</feature>
<feature type="region of interest" description="Disordered" evidence="1">
    <location>
        <begin position="1"/>
        <end position="55"/>
    </location>
</feature>
<dbReference type="EMBL" id="JACPNR010000006">
    <property type="protein sequence ID" value="MBI2678056.1"/>
    <property type="molecule type" value="Genomic_DNA"/>
</dbReference>
<dbReference type="GO" id="GO:0015920">
    <property type="term" value="P:lipopolysaccharide transport"/>
    <property type="evidence" value="ECO:0007669"/>
    <property type="project" value="InterPro"/>
</dbReference>
<dbReference type="AlphaFoldDB" id="A0A932A7D8"/>
<evidence type="ECO:0000313" key="4">
    <source>
        <dbReference type="EMBL" id="MBI2678056.1"/>
    </source>
</evidence>
<comment type="caution">
    <text evidence="4">The sequence shown here is derived from an EMBL/GenBank/DDBJ whole genome shotgun (WGS) entry which is preliminary data.</text>
</comment>
<dbReference type="GO" id="GO:0043165">
    <property type="term" value="P:Gram-negative-bacterium-type cell outer membrane assembly"/>
    <property type="evidence" value="ECO:0007669"/>
    <property type="project" value="InterPro"/>
</dbReference>